<dbReference type="RefSeq" id="XP_020105328.1">
    <property type="nucleotide sequence ID" value="XM_020249739.1"/>
</dbReference>
<name>A0A6P5GH46_ANACO</name>
<feature type="region of interest" description="Disordered" evidence="1">
    <location>
        <begin position="1"/>
        <end position="22"/>
    </location>
</feature>
<protein>
    <submittedName>
        <fullName evidence="4">F-box/kelch-repeat protein At1g23390-like</fullName>
    </submittedName>
</protein>
<dbReference type="OrthoDB" id="1854110at2759"/>
<dbReference type="AlphaFoldDB" id="A0A6P5GH46"/>
<evidence type="ECO:0000313" key="3">
    <source>
        <dbReference type="Proteomes" id="UP000515123"/>
    </source>
</evidence>
<dbReference type="InterPro" id="IPR001810">
    <property type="entry name" value="F-box_dom"/>
</dbReference>
<dbReference type="Pfam" id="PF00646">
    <property type="entry name" value="F-box"/>
    <property type="match status" value="1"/>
</dbReference>
<feature type="domain" description="F-box" evidence="2">
    <location>
        <begin position="32"/>
        <end position="61"/>
    </location>
</feature>
<evidence type="ECO:0000313" key="4">
    <source>
        <dbReference type="RefSeq" id="XP_020105328.1"/>
    </source>
</evidence>
<dbReference type="Gene3D" id="1.20.1280.50">
    <property type="match status" value="1"/>
</dbReference>
<dbReference type="Proteomes" id="UP000515123">
    <property type="component" value="Linkage group 16"/>
</dbReference>
<accession>A0A6P5GH46</accession>
<gene>
    <name evidence="4" type="primary">LOC109721919</name>
</gene>
<dbReference type="GeneID" id="109721919"/>
<organism evidence="3 4">
    <name type="scientific">Ananas comosus</name>
    <name type="common">Pineapple</name>
    <name type="synonym">Ananas ananas</name>
    <dbReference type="NCBI Taxonomy" id="4615"/>
    <lineage>
        <taxon>Eukaryota</taxon>
        <taxon>Viridiplantae</taxon>
        <taxon>Streptophyta</taxon>
        <taxon>Embryophyta</taxon>
        <taxon>Tracheophyta</taxon>
        <taxon>Spermatophyta</taxon>
        <taxon>Magnoliopsida</taxon>
        <taxon>Liliopsida</taxon>
        <taxon>Poales</taxon>
        <taxon>Bromeliaceae</taxon>
        <taxon>Bromelioideae</taxon>
        <taxon>Ananas</taxon>
    </lineage>
</organism>
<keyword evidence="3" id="KW-1185">Reference proteome</keyword>
<evidence type="ECO:0000256" key="1">
    <source>
        <dbReference type="SAM" id="MobiDB-lite"/>
    </source>
</evidence>
<reference evidence="3" key="1">
    <citation type="journal article" date="2015" name="Nat. Genet.">
        <title>The pineapple genome and the evolution of CAM photosynthesis.</title>
        <authorList>
            <person name="Ming R."/>
            <person name="VanBuren R."/>
            <person name="Wai C.M."/>
            <person name="Tang H."/>
            <person name="Schatz M.C."/>
            <person name="Bowers J.E."/>
            <person name="Lyons E."/>
            <person name="Wang M.L."/>
            <person name="Chen J."/>
            <person name="Biggers E."/>
            <person name="Zhang J."/>
            <person name="Huang L."/>
            <person name="Zhang L."/>
            <person name="Miao W."/>
            <person name="Zhang J."/>
            <person name="Ye Z."/>
            <person name="Miao C."/>
            <person name="Lin Z."/>
            <person name="Wang H."/>
            <person name="Zhou H."/>
            <person name="Yim W.C."/>
            <person name="Priest H.D."/>
            <person name="Zheng C."/>
            <person name="Woodhouse M."/>
            <person name="Edger P.P."/>
            <person name="Guyot R."/>
            <person name="Guo H.B."/>
            <person name="Guo H."/>
            <person name="Zheng G."/>
            <person name="Singh R."/>
            <person name="Sharma A."/>
            <person name="Min X."/>
            <person name="Zheng Y."/>
            <person name="Lee H."/>
            <person name="Gurtowski J."/>
            <person name="Sedlazeck F.J."/>
            <person name="Harkess A."/>
            <person name="McKain M.R."/>
            <person name="Liao Z."/>
            <person name="Fang J."/>
            <person name="Liu J."/>
            <person name="Zhang X."/>
            <person name="Zhang Q."/>
            <person name="Hu W."/>
            <person name="Qin Y."/>
            <person name="Wang K."/>
            <person name="Chen L.Y."/>
            <person name="Shirley N."/>
            <person name="Lin Y.R."/>
            <person name="Liu L.Y."/>
            <person name="Hernandez A.G."/>
            <person name="Wright C.L."/>
            <person name="Bulone V."/>
            <person name="Tuskan G.A."/>
            <person name="Heath K."/>
            <person name="Zee F."/>
            <person name="Moore P.H."/>
            <person name="Sunkar R."/>
            <person name="Leebens-Mack J.H."/>
            <person name="Mockler T."/>
            <person name="Bennetzen J.L."/>
            <person name="Freeling M."/>
            <person name="Sankoff D."/>
            <person name="Paterson A.H."/>
            <person name="Zhu X."/>
            <person name="Yang X."/>
            <person name="Smith J.A."/>
            <person name="Cushman J.C."/>
            <person name="Paull R.E."/>
            <person name="Yu Q."/>
        </authorList>
    </citation>
    <scope>NUCLEOTIDE SEQUENCE [LARGE SCALE GENOMIC DNA]</scope>
    <source>
        <strain evidence="3">cv. F153</strain>
    </source>
</reference>
<sequence length="405" mass="45427">MGSRAKAEAEEEEEEEKFDSSRDPRALCLYGDVLEAVASRVPTLDLVSASRVSREWRRAVRAALRRRPRRSPWLLLRLHRPTSTSASARGTLLAYDPHSRTWLPPLPHVRGPPPPPHLPLPRASPALHAASLSAMAVARDPFGATWRAVEAPRVWRVDPVVVRGPGGSDGWEPCDPIPAAFDGSKSATWLSAATSDSRVYITDKNRGWTSWFDLETKKWGPTRQLRPDPAAASFAIGVLSGYNNNNNDRHRHRHRHRLVLATAGRREGRVEVRLWEADAETLDVVEGKCAAAEMPKEFARRMFQEITEEESDEDDRSWGSSSLSVGLCSSGDGGYVYNGSDLRKGMVRFYDYYYYYHDEDGRTASCKWEWIGVPMIMQKEKVVDRVVVVGCTVVGLDDLALLFPY</sequence>
<evidence type="ECO:0000259" key="2">
    <source>
        <dbReference type="Pfam" id="PF00646"/>
    </source>
</evidence>
<proteinExistence type="predicted"/>
<reference evidence="4" key="2">
    <citation type="submission" date="2025-08" db="UniProtKB">
        <authorList>
            <consortium name="RefSeq"/>
        </authorList>
    </citation>
    <scope>IDENTIFICATION</scope>
    <source>
        <tissue evidence="4">Leaf</tissue>
    </source>
</reference>
<dbReference type="InterPro" id="IPR036047">
    <property type="entry name" value="F-box-like_dom_sf"/>
</dbReference>
<dbReference type="Gramene" id="Aco022286.1.mrna1">
    <property type="protein sequence ID" value="Aco022286.1.mrna1.cds1"/>
    <property type="gene ID" value="Aco022286.1.path1"/>
</dbReference>
<dbReference type="SUPFAM" id="SSF81383">
    <property type="entry name" value="F-box domain"/>
    <property type="match status" value="1"/>
</dbReference>